<dbReference type="PANTHER" id="PTHR30238:SF4">
    <property type="entry name" value="SLL1022 PROTEIN"/>
    <property type="match status" value="1"/>
</dbReference>
<keyword evidence="8" id="KW-1185">Reference proteome</keyword>
<evidence type="ECO:0000256" key="5">
    <source>
        <dbReference type="ARBA" id="ARBA00023136"/>
    </source>
</evidence>
<keyword evidence="3 6" id="KW-0812">Transmembrane</keyword>
<evidence type="ECO:0000256" key="4">
    <source>
        <dbReference type="ARBA" id="ARBA00022989"/>
    </source>
</evidence>
<accession>A0ABV2Q9C6</accession>
<evidence type="ECO:0000256" key="2">
    <source>
        <dbReference type="ARBA" id="ARBA00007511"/>
    </source>
</evidence>
<organism evidence="7 8">
    <name type="scientific">Ottowia thiooxydans</name>
    <dbReference type="NCBI Taxonomy" id="219182"/>
    <lineage>
        <taxon>Bacteria</taxon>
        <taxon>Pseudomonadati</taxon>
        <taxon>Pseudomonadota</taxon>
        <taxon>Betaproteobacteria</taxon>
        <taxon>Burkholderiales</taxon>
        <taxon>Comamonadaceae</taxon>
        <taxon>Ottowia</taxon>
    </lineage>
</organism>
<dbReference type="InterPro" id="IPR005496">
    <property type="entry name" value="Integral_membrane_TerC"/>
</dbReference>
<comment type="caution">
    <text evidence="7">The sequence shown here is derived from an EMBL/GenBank/DDBJ whole genome shotgun (WGS) entry which is preliminary data.</text>
</comment>
<feature type="transmembrane region" description="Helical" evidence="6">
    <location>
        <begin position="45"/>
        <end position="67"/>
    </location>
</feature>
<evidence type="ECO:0000256" key="1">
    <source>
        <dbReference type="ARBA" id="ARBA00004141"/>
    </source>
</evidence>
<proteinExistence type="inferred from homology"/>
<protein>
    <submittedName>
        <fullName evidence="7">YjbE family integral membrane protein</fullName>
    </submittedName>
</protein>
<evidence type="ECO:0000313" key="7">
    <source>
        <dbReference type="EMBL" id="MET4577636.1"/>
    </source>
</evidence>
<evidence type="ECO:0000256" key="6">
    <source>
        <dbReference type="SAM" id="Phobius"/>
    </source>
</evidence>
<evidence type="ECO:0000313" key="8">
    <source>
        <dbReference type="Proteomes" id="UP001549320"/>
    </source>
</evidence>
<dbReference type="PANTHER" id="PTHR30238">
    <property type="entry name" value="MEMBRANE BOUND PREDICTED REDOX MODULATOR"/>
    <property type="match status" value="1"/>
</dbReference>
<keyword evidence="4 6" id="KW-1133">Transmembrane helix</keyword>
<dbReference type="Pfam" id="PF03741">
    <property type="entry name" value="TerC"/>
    <property type="match status" value="1"/>
</dbReference>
<feature type="transmembrane region" description="Helical" evidence="6">
    <location>
        <begin position="6"/>
        <end position="33"/>
    </location>
</feature>
<dbReference type="EMBL" id="JBEPSH010000005">
    <property type="protein sequence ID" value="MET4577636.1"/>
    <property type="molecule type" value="Genomic_DNA"/>
</dbReference>
<dbReference type="Proteomes" id="UP001549320">
    <property type="component" value="Unassembled WGS sequence"/>
</dbReference>
<comment type="subcellular location">
    <subcellularLocation>
        <location evidence="1">Membrane</location>
        <topology evidence="1">Multi-pass membrane protein</topology>
    </subcellularLocation>
</comment>
<evidence type="ECO:0000256" key="3">
    <source>
        <dbReference type="ARBA" id="ARBA00022692"/>
    </source>
</evidence>
<feature type="transmembrane region" description="Helical" evidence="6">
    <location>
        <begin position="202"/>
        <end position="221"/>
    </location>
</feature>
<dbReference type="InterPro" id="IPR022301">
    <property type="entry name" value="Integral_membrane_YjbE"/>
</dbReference>
<sequence length="424" mass="45052">MEFLSAPWWSALLAIILIDLVLAGDNAIVIALAARNVPKHLQQKAIVWGTVGAIIVRTTMTLVVVWLLKVPGLMLVGGLGLLWIAYKLVAAQEGGEDEHGPAASTFWGAMKTIVVADALMGIDNVLGVAGAAHGAMDLVVIGLLISVPIMVFGSTMVLKLVDRFPAIIYIGAGVLAYTAGSMLVGERLLARWFGTDEAPVTWVRWAVIASCIVLVLGGAWLSNRKSKGERTAAIAPTDGHTHPIAAEALAAISAPVGPVHSHLKKESSMETVILYVDDAAYAAEFLARQQSAPAGKAIEGPRNWIVMGCAPKLTRHASQWTSPEARKQRREDWMAEALSALRPVLQADGSTVEGRLATLPLLDVTRSLRLENRALMVLDGRRPKAGIDLEPVAPELTPAKSGWAMHGAAASMGTLLILVNELAE</sequence>
<keyword evidence="5 6" id="KW-0472">Membrane</keyword>
<comment type="similarity">
    <text evidence="2">Belongs to the TerC family.</text>
</comment>
<gene>
    <name evidence="7" type="ORF">ABIE13_002747</name>
</gene>
<reference evidence="7 8" key="1">
    <citation type="submission" date="2024-06" db="EMBL/GenBank/DDBJ databases">
        <title>Sorghum-associated microbial communities from plants grown in Nebraska, USA.</title>
        <authorList>
            <person name="Schachtman D."/>
        </authorList>
    </citation>
    <scope>NUCLEOTIDE SEQUENCE [LARGE SCALE GENOMIC DNA]</scope>
    <source>
        <strain evidence="7 8">2709</strain>
    </source>
</reference>
<name>A0ABV2Q9C6_9BURK</name>
<feature type="transmembrane region" description="Helical" evidence="6">
    <location>
        <begin position="168"/>
        <end position="190"/>
    </location>
</feature>
<dbReference type="NCBIfam" id="TIGR03717">
    <property type="entry name" value="R_switched_YjbE"/>
    <property type="match status" value="1"/>
</dbReference>
<feature type="transmembrane region" description="Helical" evidence="6">
    <location>
        <begin position="138"/>
        <end position="161"/>
    </location>
</feature>